<sequence length="382" mass="40867">MTPEDFRARFPSLGRRTHLASCSLGARSVDLDDALHRMLEDMASGGAPWQLFEEQVAGARDRFAALIGARPDQVAVLPDASTGAYQVASTLDWTGRPGILGSTQEFPSIAHVWLAQRSRGAEVSLTEDPHDLAGMIDERTRLVSVPLITYQSARRSPVEQLTAQAHAMGARVFVDAYQAGAAGAVDVRELGCDYLVMGTMKYLLGLPGLAFLYVREPERTDLPPSLTGWFGRTDPFAFDPTALDFAASADRFRAGTPSVPAAYAADAGLRLMGLLDPYAVREHVHDLTDLAIERLTAAGERVQAAARKSRGAHIGLYDADPAALGAALAQRGVAVAPRGQVVRISLHYYNNAEDVAALCDALAELRGAARATDEEVLCAPTS</sequence>
<comment type="caution">
    <text evidence="2">The sequence shown here is derived from an EMBL/GenBank/DDBJ whole genome shotgun (WGS) entry which is preliminary data.</text>
</comment>
<evidence type="ECO:0000313" key="2">
    <source>
        <dbReference type="EMBL" id="OLF14110.1"/>
    </source>
</evidence>
<dbReference type="InterPro" id="IPR015422">
    <property type="entry name" value="PyrdxlP-dep_Trfase_small"/>
</dbReference>
<dbReference type="Gene3D" id="3.40.640.10">
    <property type="entry name" value="Type I PLP-dependent aspartate aminotransferase-like (Major domain)"/>
    <property type="match status" value="1"/>
</dbReference>
<proteinExistence type="predicted"/>
<dbReference type="InterPro" id="IPR015421">
    <property type="entry name" value="PyrdxlP-dep_Trfase_major"/>
</dbReference>
<evidence type="ECO:0000259" key="1">
    <source>
        <dbReference type="Pfam" id="PF00266"/>
    </source>
</evidence>
<dbReference type="PANTHER" id="PTHR43586">
    <property type="entry name" value="CYSTEINE DESULFURASE"/>
    <property type="match status" value="1"/>
</dbReference>
<dbReference type="OrthoDB" id="250246at2"/>
<protein>
    <submittedName>
        <fullName evidence="2">Aminotransferase</fullName>
    </submittedName>
</protein>
<keyword evidence="3" id="KW-1185">Reference proteome</keyword>
<keyword evidence="2" id="KW-0032">Aminotransferase</keyword>
<feature type="domain" description="Aminotransferase class V" evidence="1">
    <location>
        <begin position="52"/>
        <end position="358"/>
    </location>
</feature>
<evidence type="ECO:0000313" key="3">
    <source>
        <dbReference type="Proteomes" id="UP000185696"/>
    </source>
</evidence>
<dbReference type="Pfam" id="PF00266">
    <property type="entry name" value="Aminotran_5"/>
    <property type="match status" value="1"/>
</dbReference>
<reference evidence="2 3" key="1">
    <citation type="submission" date="2016-12" db="EMBL/GenBank/DDBJ databases">
        <title>The draft genome sequence of Actinophytocola xinjiangensis.</title>
        <authorList>
            <person name="Wang W."/>
            <person name="Yuan L."/>
        </authorList>
    </citation>
    <scope>NUCLEOTIDE SEQUENCE [LARGE SCALE GENOMIC DNA]</scope>
    <source>
        <strain evidence="2 3">CGMCC 4.4663</strain>
    </source>
</reference>
<dbReference type="InterPro" id="IPR015424">
    <property type="entry name" value="PyrdxlP-dep_Trfase"/>
</dbReference>
<keyword evidence="2" id="KW-0808">Transferase</keyword>
<dbReference type="AlphaFoldDB" id="A0A7Z1B0X8"/>
<accession>A0A7Z1B0X8</accession>
<dbReference type="Proteomes" id="UP000185696">
    <property type="component" value="Unassembled WGS sequence"/>
</dbReference>
<dbReference type="Gene3D" id="3.90.1150.10">
    <property type="entry name" value="Aspartate Aminotransferase, domain 1"/>
    <property type="match status" value="1"/>
</dbReference>
<organism evidence="2 3">
    <name type="scientific">Actinophytocola xinjiangensis</name>
    <dbReference type="NCBI Taxonomy" id="485602"/>
    <lineage>
        <taxon>Bacteria</taxon>
        <taxon>Bacillati</taxon>
        <taxon>Actinomycetota</taxon>
        <taxon>Actinomycetes</taxon>
        <taxon>Pseudonocardiales</taxon>
        <taxon>Pseudonocardiaceae</taxon>
    </lineage>
</organism>
<dbReference type="RefSeq" id="WP_075131057.1">
    <property type="nucleotide sequence ID" value="NZ_MSIF01000001.1"/>
</dbReference>
<name>A0A7Z1B0X8_9PSEU</name>
<dbReference type="EMBL" id="MSIF01000001">
    <property type="protein sequence ID" value="OLF14110.1"/>
    <property type="molecule type" value="Genomic_DNA"/>
</dbReference>
<gene>
    <name evidence="2" type="ORF">BLA60_02810</name>
</gene>
<dbReference type="SUPFAM" id="SSF53383">
    <property type="entry name" value="PLP-dependent transferases"/>
    <property type="match status" value="1"/>
</dbReference>
<dbReference type="PANTHER" id="PTHR43586:SF15">
    <property type="entry name" value="BLR3095 PROTEIN"/>
    <property type="match status" value="1"/>
</dbReference>
<dbReference type="InterPro" id="IPR000192">
    <property type="entry name" value="Aminotrans_V_dom"/>
</dbReference>
<dbReference type="GO" id="GO:0008483">
    <property type="term" value="F:transaminase activity"/>
    <property type="evidence" value="ECO:0007669"/>
    <property type="project" value="UniProtKB-KW"/>
</dbReference>